<evidence type="ECO:0000259" key="1">
    <source>
        <dbReference type="Pfam" id="PF01895"/>
    </source>
</evidence>
<feature type="domain" description="PhoU" evidence="1">
    <location>
        <begin position="130"/>
        <end position="211"/>
    </location>
</feature>
<organism evidence="2">
    <name type="scientific">hydrothermal vent metagenome</name>
    <dbReference type="NCBI Taxonomy" id="652676"/>
    <lineage>
        <taxon>unclassified sequences</taxon>
        <taxon>metagenomes</taxon>
        <taxon>ecological metagenomes</taxon>
    </lineage>
</organism>
<reference evidence="2" key="1">
    <citation type="submission" date="2018-06" db="EMBL/GenBank/DDBJ databases">
        <authorList>
            <person name="Zhirakovskaya E."/>
        </authorList>
    </citation>
    <scope>NUCLEOTIDE SEQUENCE</scope>
</reference>
<dbReference type="Gene3D" id="1.20.58.220">
    <property type="entry name" value="Phosphate transport system protein phou homolog 2, domain 2"/>
    <property type="match status" value="2"/>
</dbReference>
<dbReference type="InterPro" id="IPR038078">
    <property type="entry name" value="PhoU-like_sf"/>
</dbReference>
<gene>
    <name evidence="2" type="ORF">MNBD_PLANCTO03-2321</name>
</gene>
<dbReference type="AlphaFoldDB" id="A0A3B1DS10"/>
<dbReference type="PANTHER" id="PTHR42930">
    <property type="entry name" value="PHOSPHATE-SPECIFIC TRANSPORT SYSTEM ACCESSORY PROTEIN PHOU"/>
    <property type="match status" value="1"/>
</dbReference>
<dbReference type="EMBL" id="UOGK01000577">
    <property type="protein sequence ID" value="VAX41681.1"/>
    <property type="molecule type" value="Genomic_DNA"/>
</dbReference>
<sequence length="234" mass="25311">MADQPGDFDQRLAELTATLAQQGVRVTQLFEAACDAAFAMDVAAARLAVNADDEVDRVDIEIEKQAIAILTEATHAGTCLSVGQFRRVLTIVKINNELERAADSATAIAEQTPALAEIGTQLPDTLRVLTNSVAGILRDVSRSFERDDPRLAKLALDAEDTVEAFKSQLLRDAERAIARGDMGVDFAFTIHELANQCERIADHATNIAEQVIYATTGAIVRHTDAGWVELPKPS</sequence>
<proteinExistence type="predicted"/>
<name>A0A3B1DS10_9ZZZZ</name>
<dbReference type="InterPro" id="IPR028366">
    <property type="entry name" value="PhoU"/>
</dbReference>
<dbReference type="GO" id="GO:0030643">
    <property type="term" value="P:intracellular phosphate ion homeostasis"/>
    <property type="evidence" value="ECO:0007669"/>
    <property type="project" value="InterPro"/>
</dbReference>
<dbReference type="Pfam" id="PF01895">
    <property type="entry name" value="PhoU"/>
    <property type="match status" value="2"/>
</dbReference>
<dbReference type="InterPro" id="IPR026022">
    <property type="entry name" value="PhoU_dom"/>
</dbReference>
<protein>
    <submittedName>
        <fullName evidence="2">Phosphate transport system regulatory protein PhoU</fullName>
    </submittedName>
</protein>
<dbReference type="SUPFAM" id="SSF109755">
    <property type="entry name" value="PhoU-like"/>
    <property type="match status" value="1"/>
</dbReference>
<dbReference type="GO" id="GO:0045936">
    <property type="term" value="P:negative regulation of phosphate metabolic process"/>
    <property type="evidence" value="ECO:0007669"/>
    <property type="project" value="InterPro"/>
</dbReference>
<feature type="domain" description="PhoU" evidence="1">
    <location>
        <begin position="23"/>
        <end position="111"/>
    </location>
</feature>
<evidence type="ECO:0000313" key="2">
    <source>
        <dbReference type="EMBL" id="VAX41681.1"/>
    </source>
</evidence>
<accession>A0A3B1DS10</accession>
<dbReference type="PANTHER" id="PTHR42930:SF3">
    <property type="entry name" value="PHOSPHATE-SPECIFIC TRANSPORT SYSTEM ACCESSORY PROTEIN PHOU"/>
    <property type="match status" value="1"/>
</dbReference>